<dbReference type="InterPro" id="IPR007492">
    <property type="entry name" value="LytTR_DNA-bd_dom"/>
</dbReference>
<protein>
    <submittedName>
        <fullName evidence="2">Response regulator receiver protein</fullName>
    </submittedName>
</protein>
<dbReference type="Proteomes" id="UP000436006">
    <property type="component" value="Unassembled WGS sequence"/>
</dbReference>
<name>A0A7K1SQU3_9BACT</name>
<sequence length="129" mass="15490">MIYYLKHQPAEVVDLLAWPPLRVYNNATGAQWLSIADLIYLEGVANYTWLHWADGRRVLIPYTLKRLESQLPDAWFLRLHRQYLVNRQFIERVELTIDKPQIQLITGLYLPISRRRWVLLRQHLCLQKP</sequence>
<evidence type="ECO:0000313" key="3">
    <source>
        <dbReference type="Proteomes" id="UP000436006"/>
    </source>
</evidence>
<dbReference type="PANTHER" id="PTHR37299:SF1">
    <property type="entry name" value="STAGE 0 SPORULATION PROTEIN A HOMOLOG"/>
    <property type="match status" value="1"/>
</dbReference>
<dbReference type="PROSITE" id="PS50930">
    <property type="entry name" value="HTH_LYTTR"/>
    <property type="match status" value="1"/>
</dbReference>
<reference evidence="2 3" key="1">
    <citation type="submission" date="2019-12" db="EMBL/GenBank/DDBJ databases">
        <title>Spirosoma sp. HMF4905 genome sequencing and assembly.</title>
        <authorList>
            <person name="Kang H."/>
            <person name="Cha I."/>
            <person name="Kim H."/>
            <person name="Joh K."/>
        </authorList>
    </citation>
    <scope>NUCLEOTIDE SEQUENCE [LARGE SCALE GENOMIC DNA]</scope>
    <source>
        <strain evidence="2 3">HMF4905</strain>
    </source>
</reference>
<evidence type="ECO:0000259" key="1">
    <source>
        <dbReference type="PROSITE" id="PS50930"/>
    </source>
</evidence>
<dbReference type="EMBL" id="WPIN01000029">
    <property type="protein sequence ID" value="MVM35966.1"/>
    <property type="molecule type" value="Genomic_DNA"/>
</dbReference>
<dbReference type="GO" id="GO:0000156">
    <property type="term" value="F:phosphorelay response regulator activity"/>
    <property type="evidence" value="ECO:0007669"/>
    <property type="project" value="InterPro"/>
</dbReference>
<dbReference type="Gene3D" id="2.40.50.1020">
    <property type="entry name" value="LytTr DNA-binding domain"/>
    <property type="match status" value="1"/>
</dbReference>
<dbReference type="Pfam" id="PF04397">
    <property type="entry name" value="LytTR"/>
    <property type="match status" value="1"/>
</dbReference>
<dbReference type="SMART" id="SM00850">
    <property type="entry name" value="LytTR"/>
    <property type="match status" value="1"/>
</dbReference>
<feature type="domain" description="HTH LytTR-type" evidence="1">
    <location>
        <begin position="33"/>
        <end position="126"/>
    </location>
</feature>
<dbReference type="PANTHER" id="PTHR37299">
    <property type="entry name" value="TRANSCRIPTIONAL REGULATOR-RELATED"/>
    <property type="match status" value="1"/>
</dbReference>
<organism evidence="2 3">
    <name type="scientific">Spirosoma arboris</name>
    <dbReference type="NCBI Taxonomy" id="2682092"/>
    <lineage>
        <taxon>Bacteria</taxon>
        <taxon>Pseudomonadati</taxon>
        <taxon>Bacteroidota</taxon>
        <taxon>Cytophagia</taxon>
        <taxon>Cytophagales</taxon>
        <taxon>Cytophagaceae</taxon>
        <taxon>Spirosoma</taxon>
    </lineage>
</organism>
<dbReference type="AlphaFoldDB" id="A0A7K1SQU3"/>
<gene>
    <name evidence="2" type="ORF">GO755_38490</name>
</gene>
<accession>A0A7K1SQU3</accession>
<keyword evidence="3" id="KW-1185">Reference proteome</keyword>
<evidence type="ECO:0000313" key="2">
    <source>
        <dbReference type="EMBL" id="MVM35966.1"/>
    </source>
</evidence>
<proteinExistence type="predicted"/>
<dbReference type="InterPro" id="IPR046947">
    <property type="entry name" value="LytR-like"/>
</dbReference>
<dbReference type="RefSeq" id="WP_157590766.1">
    <property type="nucleotide sequence ID" value="NZ_WPIN01000029.1"/>
</dbReference>
<comment type="caution">
    <text evidence="2">The sequence shown here is derived from an EMBL/GenBank/DDBJ whole genome shotgun (WGS) entry which is preliminary data.</text>
</comment>
<dbReference type="GO" id="GO:0003677">
    <property type="term" value="F:DNA binding"/>
    <property type="evidence" value="ECO:0007669"/>
    <property type="project" value="InterPro"/>
</dbReference>